<dbReference type="InterPro" id="IPR011701">
    <property type="entry name" value="MFS"/>
</dbReference>
<protein>
    <recommendedName>
        <fullName evidence="7">Major facilitator superfamily (MFS) profile domain-containing protein</fullName>
    </recommendedName>
</protein>
<evidence type="ECO:0000313" key="8">
    <source>
        <dbReference type="EnsemblMetazoa" id="MESCA007541-PA"/>
    </source>
</evidence>
<dbReference type="STRING" id="36166.T1GUW9"/>
<reference evidence="8" key="2">
    <citation type="submission" date="2015-06" db="UniProtKB">
        <authorList>
            <consortium name="EnsemblMetazoa"/>
        </authorList>
    </citation>
    <scope>IDENTIFICATION</scope>
</reference>
<dbReference type="PANTHER" id="PTHR11662">
    <property type="entry name" value="SOLUTE CARRIER FAMILY 17"/>
    <property type="match status" value="1"/>
</dbReference>
<dbReference type="AlphaFoldDB" id="T1GUW9"/>
<feature type="transmembrane region" description="Helical" evidence="6">
    <location>
        <begin position="137"/>
        <end position="158"/>
    </location>
</feature>
<feature type="transmembrane region" description="Helical" evidence="6">
    <location>
        <begin position="229"/>
        <end position="252"/>
    </location>
</feature>
<dbReference type="EnsemblMetazoa" id="MESCA007541-RA">
    <property type="protein sequence ID" value="MESCA007541-PA"/>
    <property type="gene ID" value="MESCA007541"/>
</dbReference>
<dbReference type="HOGENOM" id="CLU_001265_5_0_1"/>
<organism evidence="8 9">
    <name type="scientific">Megaselia scalaris</name>
    <name type="common">Humpbacked fly</name>
    <name type="synonym">Phora scalaris</name>
    <dbReference type="NCBI Taxonomy" id="36166"/>
    <lineage>
        <taxon>Eukaryota</taxon>
        <taxon>Metazoa</taxon>
        <taxon>Ecdysozoa</taxon>
        <taxon>Arthropoda</taxon>
        <taxon>Hexapoda</taxon>
        <taxon>Insecta</taxon>
        <taxon>Pterygota</taxon>
        <taxon>Neoptera</taxon>
        <taxon>Endopterygota</taxon>
        <taxon>Diptera</taxon>
        <taxon>Brachycera</taxon>
        <taxon>Muscomorpha</taxon>
        <taxon>Platypezoidea</taxon>
        <taxon>Phoridae</taxon>
        <taxon>Megaseliini</taxon>
        <taxon>Megaselia</taxon>
    </lineage>
</organism>
<keyword evidence="2 6" id="KW-0812">Transmembrane</keyword>
<keyword evidence="9" id="KW-1185">Reference proteome</keyword>
<dbReference type="SUPFAM" id="SSF103473">
    <property type="entry name" value="MFS general substrate transporter"/>
    <property type="match status" value="2"/>
</dbReference>
<dbReference type="GO" id="GO:0016020">
    <property type="term" value="C:membrane"/>
    <property type="evidence" value="ECO:0007669"/>
    <property type="project" value="UniProtKB-SubCell"/>
</dbReference>
<dbReference type="PANTHER" id="PTHR11662:SF280">
    <property type="entry name" value="FI21844P1-RELATED"/>
    <property type="match status" value="1"/>
</dbReference>
<dbReference type="GO" id="GO:0006820">
    <property type="term" value="P:monoatomic anion transport"/>
    <property type="evidence" value="ECO:0007669"/>
    <property type="project" value="TreeGrafter"/>
</dbReference>
<feature type="transmembrane region" description="Helical" evidence="6">
    <location>
        <begin position="107"/>
        <end position="131"/>
    </location>
</feature>
<feature type="transmembrane region" description="Helical" evidence="6">
    <location>
        <begin position="20"/>
        <end position="39"/>
    </location>
</feature>
<sequence length="312" mass="34319">MTDNSTLTHFNWSFKEKQYILSSYFWGYIILIIPGGYLCQRFGSKVVLSISCLINTIIWLVTPLILRIGGWEAFCIIRATQGISQSVVLAGIFSSLSHLFPKEEVPLIGSLIASGFEVGMIISTAICGFIIQSSLGWPGIYFIFGGISSVITTLWALFGNDGTGKQLDRREFLSVPWKDILKCPPFLSLLFVIAVQELEAESLIVIAASSNGFHDIAYTTNIIDLSPNYVAILSAIMDLCTSLVQLIASLVLSQINVRGWNAVFFINASLLPIAGILYILFGTTELQPWNSKEETKTETKAKTIKPSAERTG</sequence>
<keyword evidence="4 6" id="KW-0472">Membrane</keyword>
<evidence type="ECO:0000256" key="2">
    <source>
        <dbReference type="ARBA" id="ARBA00022692"/>
    </source>
</evidence>
<feature type="transmembrane region" description="Helical" evidence="6">
    <location>
        <begin position="259"/>
        <end position="281"/>
    </location>
</feature>
<evidence type="ECO:0000256" key="4">
    <source>
        <dbReference type="ARBA" id="ARBA00023136"/>
    </source>
</evidence>
<evidence type="ECO:0000256" key="5">
    <source>
        <dbReference type="SAM" id="MobiDB-lite"/>
    </source>
</evidence>
<keyword evidence="3 6" id="KW-1133">Transmembrane helix</keyword>
<dbReference type="Proteomes" id="UP000015102">
    <property type="component" value="Unassembled WGS sequence"/>
</dbReference>
<accession>T1GUW9</accession>
<evidence type="ECO:0000256" key="3">
    <source>
        <dbReference type="ARBA" id="ARBA00022989"/>
    </source>
</evidence>
<evidence type="ECO:0000256" key="1">
    <source>
        <dbReference type="ARBA" id="ARBA00004141"/>
    </source>
</evidence>
<dbReference type="InterPro" id="IPR020846">
    <property type="entry name" value="MFS_dom"/>
</dbReference>
<dbReference type="Pfam" id="PF07690">
    <property type="entry name" value="MFS_1"/>
    <property type="match status" value="1"/>
</dbReference>
<dbReference type="InterPro" id="IPR036259">
    <property type="entry name" value="MFS_trans_sf"/>
</dbReference>
<dbReference type="PROSITE" id="PS50850">
    <property type="entry name" value="MFS"/>
    <property type="match status" value="1"/>
</dbReference>
<feature type="transmembrane region" description="Helical" evidence="6">
    <location>
        <begin position="46"/>
        <end position="70"/>
    </location>
</feature>
<comment type="subcellular location">
    <subcellularLocation>
        <location evidence="1">Membrane</location>
        <topology evidence="1">Multi-pass membrane protein</topology>
    </subcellularLocation>
</comment>
<dbReference type="InterPro" id="IPR050382">
    <property type="entry name" value="MFS_Na/Anion_cotransporter"/>
</dbReference>
<evidence type="ECO:0000313" key="9">
    <source>
        <dbReference type="Proteomes" id="UP000015102"/>
    </source>
</evidence>
<reference evidence="9" key="1">
    <citation type="submission" date="2013-02" db="EMBL/GenBank/DDBJ databases">
        <authorList>
            <person name="Hughes D."/>
        </authorList>
    </citation>
    <scope>NUCLEOTIDE SEQUENCE</scope>
    <source>
        <strain>Durham</strain>
        <strain evidence="9">NC isolate 2 -- Noor lab</strain>
    </source>
</reference>
<proteinExistence type="predicted"/>
<dbReference type="GO" id="GO:0022857">
    <property type="term" value="F:transmembrane transporter activity"/>
    <property type="evidence" value="ECO:0007669"/>
    <property type="project" value="InterPro"/>
</dbReference>
<feature type="domain" description="Major facilitator superfamily (MFS) profile" evidence="7">
    <location>
        <begin position="1"/>
        <end position="312"/>
    </location>
</feature>
<dbReference type="Gene3D" id="1.20.1250.20">
    <property type="entry name" value="MFS general substrate transporter like domains"/>
    <property type="match status" value="1"/>
</dbReference>
<name>T1GUW9_MEGSC</name>
<evidence type="ECO:0000256" key="6">
    <source>
        <dbReference type="SAM" id="Phobius"/>
    </source>
</evidence>
<feature type="region of interest" description="Disordered" evidence="5">
    <location>
        <begin position="291"/>
        <end position="312"/>
    </location>
</feature>
<evidence type="ECO:0000259" key="7">
    <source>
        <dbReference type="PROSITE" id="PS50850"/>
    </source>
</evidence>
<dbReference type="EMBL" id="CAQQ02138481">
    <property type="status" value="NOT_ANNOTATED_CDS"/>
    <property type="molecule type" value="Genomic_DNA"/>
</dbReference>